<organism evidence="1">
    <name type="scientific">Rhizophora mucronata</name>
    <name type="common">Asiatic mangrove</name>
    <dbReference type="NCBI Taxonomy" id="61149"/>
    <lineage>
        <taxon>Eukaryota</taxon>
        <taxon>Viridiplantae</taxon>
        <taxon>Streptophyta</taxon>
        <taxon>Embryophyta</taxon>
        <taxon>Tracheophyta</taxon>
        <taxon>Spermatophyta</taxon>
        <taxon>Magnoliopsida</taxon>
        <taxon>eudicotyledons</taxon>
        <taxon>Gunneridae</taxon>
        <taxon>Pentapetalae</taxon>
        <taxon>rosids</taxon>
        <taxon>fabids</taxon>
        <taxon>Malpighiales</taxon>
        <taxon>Rhizophoraceae</taxon>
        <taxon>Rhizophora</taxon>
    </lineage>
</organism>
<sequence>MVNSLLLWFKTTEVHMTSNKPAKQKIPPSTLIQRTFPTSRSLLNNLLISKQLAKFCS</sequence>
<dbReference type="AlphaFoldDB" id="A0A2P2N732"/>
<evidence type="ECO:0000313" key="1">
    <source>
        <dbReference type="EMBL" id="MBX38311.1"/>
    </source>
</evidence>
<accession>A0A2P2N732</accession>
<dbReference type="EMBL" id="GGEC01057827">
    <property type="protein sequence ID" value="MBX38311.1"/>
    <property type="molecule type" value="Transcribed_RNA"/>
</dbReference>
<reference evidence="1" key="1">
    <citation type="submission" date="2018-02" db="EMBL/GenBank/DDBJ databases">
        <title>Rhizophora mucronata_Transcriptome.</title>
        <authorList>
            <person name="Meera S.P."/>
            <person name="Sreeshan A."/>
            <person name="Augustine A."/>
        </authorList>
    </citation>
    <scope>NUCLEOTIDE SEQUENCE</scope>
    <source>
        <tissue evidence="1">Leaf</tissue>
    </source>
</reference>
<name>A0A2P2N732_RHIMU</name>
<protein>
    <submittedName>
        <fullName evidence="1">Uncharacterized protein</fullName>
    </submittedName>
</protein>
<proteinExistence type="predicted"/>